<name>A0A840RMM6_9NEIS</name>
<organism evidence="1 2">
    <name type="scientific">Silvimonas terrae</name>
    <dbReference type="NCBI Taxonomy" id="300266"/>
    <lineage>
        <taxon>Bacteria</taxon>
        <taxon>Pseudomonadati</taxon>
        <taxon>Pseudomonadota</taxon>
        <taxon>Betaproteobacteria</taxon>
        <taxon>Neisseriales</taxon>
        <taxon>Chitinibacteraceae</taxon>
        <taxon>Silvimonas</taxon>
    </lineage>
</organism>
<proteinExistence type="predicted"/>
<dbReference type="RefSeq" id="WP_184103068.1">
    <property type="nucleotide sequence ID" value="NZ_JACHHN010000011.1"/>
</dbReference>
<dbReference type="PANTHER" id="PTHR39441:SF1">
    <property type="entry name" value="DUF2252 DOMAIN-CONTAINING PROTEIN"/>
    <property type="match status" value="1"/>
</dbReference>
<gene>
    <name evidence="1" type="ORF">HNQ50_004180</name>
</gene>
<reference evidence="1 2" key="1">
    <citation type="submission" date="2020-08" db="EMBL/GenBank/DDBJ databases">
        <title>Genomic Encyclopedia of Type Strains, Phase IV (KMG-IV): sequencing the most valuable type-strain genomes for metagenomic binning, comparative biology and taxonomic classification.</title>
        <authorList>
            <person name="Goeker M."/>
        </authorList>
    </citation>
    <scope>NUCLEOTIDE SEQUENCE [LARGE SCALE GENOMIC DNA]</scope>
    <source>
        <strain evidence="1 2">DSM 18233</strain>
    </source>
</reference>
<keyword evidence="2" id="KW-1185">Reference proteome</keyword>
<dbReference type="PANTHER" id="PTHR39441">
    <property type="entry name" value="DUF2252 DOMAIN-CONTAINING PROTEIN"/>
    <property type="match status" value="1"/>
</dbReference>
<dbReference type="Pfam" id="PF10009">
    <property type="entry name" value="DUF2252"/>
    <property type="match status" value="1"/>
</dbReference>
<dbReference type="Proteomes" id="UP000543030">
    <property type="component" value="Unassembled WGS sequence"/>
</dbReference>
<protein>
    <submittedName>
        <fullName evidence="1">Uncharacterized protein (DUF2252 family)</fullName>
    </submittedName>
</protein>
<sequence>MRKHEITLEDRIARGVEARKAVKRGTHDHPGKCDRDPILLLQANSEGRVARLVPLRYARMLTSPFAFFRGSAILQAHDLSGTPDSGIYFQICGDCHLSNFGGFATPERHLLFDLNDFDETHPGPWEWDLKRLCASFAVAARHLGHGDVAAEEMAWTAARTYQQYMGEYAQMGALDVWYDQITFDRILEQSRTAEGRKIVKEGMAKADRRSSEELLPKLGVLENGKWKIRDAPPAVFHIHSNTSLFDEVDDWVQLGGPEELIKKLYKEYSGTIAPSHRLLLERFSLHDMAFKVVGVGSVGTRCLVALMMDDQGKPLFLQIKEAATSVLAPYVKSKSPLQHQGRRVVDGQRLMQASSDIFLGWSTGPSGRHFYLRQLRDMKVSAQVDLYDAERLTGYARACGWALARSHARAGGMAAEISGYLGKSESMAGALGKYAMAYAAQVDIDYDAFSKACRSGRLQARTEADYAADFSV</sequence>
<dbReference type="AlphaFoldDB" id="A0A840RMM6"/>
<evidence type="ECO:0000313" key="2">
    <source>
        <dbReference type="Proteomes" id="UP000543030"/>
    </source>
</evidence>
<comment type="caution">
    <text evidence="1">The sequence shown here is derived from an EMBL/GenBank/DDBJ whole genome shotgun (WGS) entry which is preliminary data.</text>
</comment>
<dbReference type="EMBL" id="JACHHN010000011">
    <property type="protein sequence ID" value="MBB5193423.1"/>
    <property type="molecule type" value="Genomic_DNA"/>
</dbReference>
<dbReference type="InterPro" id="IPR018721">
    <property type="entry name" value="DUF2252"/>
</dbReference>
<accession>A0A840RMM6</accession>
<evidence type="ECO:0000313" key="1">
    <source>
        <dbReference type="EMBL" id="MBB5193423.1"/>
    </source>
</evidence>